<organism evidence="6 7">
    <name type="scientific">Silvimonas iriomotensis</name>
    <dbReference type="NCBI Taxonomy" id="449662"/>
    <lineage>
        <taxon>Bacteria</taxon>
        <taxon>Pseudomonadati</taxon>
        <taxon>Pseudomonadota</taxon>
        <taxon>Betaproteobacteria</taxon>
        <taxon>Neisseriales</taxon>
        <taxon>Chitinibacteraceae</taxon>
        <taxon>Silvimonas</taxon>
    </lineage>
</organism>
<dbReference type="RefSeq" id="WP_188704708.1">
    <property type="nucleotide sequence ID" value="NZ_BMLX01000003.1"/>
</dbReference>
<evidence type="ECO:0000259" key="5">
    <source>
        <dbReference type="SMART" id="SM00062"/>
    </source>
</evidence>
<evidence type="ECO:0000313" key="6">
    <source>
        <dbReference type="EMBL" id="GGP22415.1"/>
    </source>
</evidence>
<dbReference type="InterPro" id="IPR001638">
    <property type="entry name" value="Solute-binding_3/MltF_N"/>
</dbReference>
<evidence type="ECO:0000313" key="7">
    <source>
        <dbReference type="Proteomes" id="UP000637267"/>
    </source>
</evidence>
<feature type="signal peptide" evidence="4">
    <location>
        <begin position="1"/>
        <end position="27"/>
    </location>
</feature>
<sequence>MQLRSFITALAYPLTAALIVLATPAQADTLDNIKATGTINIGYRQSSQPVSYVVNDNPTGFVVDLCRDIVATTISDAVKKPVKIKFVPVTAQNRLAMIKDGKIDMECGSTTITEERQKQVGFSVVDFVTTSRLVSLAGTKPSLPSLEGKTLALKAGSSHIELISKMVGGIHVLSVNDAAQGIQALQDHKAVAYLDDELLIQGAIHKAGLDFKQFTFSDPLSVEPYGIAFRLGDTAFGKLVSAGVRNNFSHTEKAIRAAESYSAELGVPVNTLTRDAIRSPAYSRQCSLIDKGAC</sequence>
<comment type="caution">
    <text evidence="6">The sequence shown here is derived from an EMBL/GenBank/DDBJ whole genome shotgun (WGS) entry which is preliminary data.</text>
</comment>
<dbReference type="Proteomes" id="UP000637267">
    <property type="component" value="Unassembled WGS sequence"/>
</dbReference>
<dbReference type="Pfam" id="PF00497">
    <property type="entry name" value="SBP_bac_3"/>
    <property type="match status" value="1"/>
</dbReference>
<evidence type="ECO:0000256" key="2">
    <source>
        <dbReference type="ARBA" id="ARBA00022448"/>
    </source>
</evidence>
<dbReference type="PANTHER" id="PTHR30085">
    <property type="entry name" value="AMINO ACID ABC TRANSPORTER PERMEASE"/>
    <property type="match status" value="1"/>
</dbReference>
<comment type="similarity">
    <text evidence="1">Belongs to the bacterial solute-binding protein 3 family.</text>
</comment>
<protein>
    <submittedName>
        <fullName evidence="6">Amino acid ABC transporter substrate-binding protein</fullName>
    </submittedName>
</protein>
<dbReference type="EMBL" id="BMLX01000003">
    <property type="protein sequence ID" value="GGP22415.1"/>
    <property type="molecule type" value="Genomic_DNA"/>
</dbReference>
<reference evidence="7" key="1">
    <citation type="journal article" date="2019" name="Int. J. Syst. Evol. Microbiol.">
        <title>The Global Catalogue of Microorganisms (GCM) 10K type strain sequencing project: providing services to taxonomists for standard genome sequencing and annotation.</title>
        <authorList>
            <consortium name="The Broad Institute Genomics Platform"/>
            <consortium name="The Broad Institute Genome Sequencing Center for Infectious Disease"/>
            <person name="Wu L."/>
            <person name="Ma J."/>
        </authorList>
    </citation>
    <scope>NUCLEOTIDE SEQUENCE [LARGE SCALE GENOMIC DNA]</scope>
    <source>
        <strain evidence="7">CGMCC 1.8859</strain>
    </source>
</reference>
<proteinExistence type="inferred from homology"/>
<accession>A0ABQ2PAG7</accession>
<gene>
    <name evidence="6" type="ORF">GCM10010970_25120</name>
</gene>
<dbReference type="SMART" id="SM00062">
    <property type="entry name" value="PBPb"/>
    <property type="match status" value="1"/>
</dbReference>
<feature type="domain" description="Solute-binding protein family 3/N-terminal" evidence="5">
    <location>
        <begin position="38"/>
        <end position="268"/>
    </location>
</feature>
<dbReference type="Gene3D" id="3.40.190.10">
    <property type="entry name" value="Periplasmic binding protein-like II"/>
    <property type="match status" value="2"/>
</dbReference>
<evidence type="ECO:0000256" key="3">
    <source>
        <dbReference type="ARBA" id="ARBA00022729"/>
    </source>
</evidence>
<evidence type="ECO:0000256" key="1">
    <source>
        <dbReference type="ARBA" id="ARBA00010333"/>
    </source>
</evidence>
<dbReference type="SUPFAM" id="SSF53850">
    <property type="entry name" value="Periplasmic binding protein-like II"/>
    <property type="match status" value="1"/>
</dbReference>
<keyword evidence="2" id="KW-0813">Transport</keyword>
<dbReference type="InterPro" id="IPR051455">
    <property type="entry name" value="Bact_solute-bind_prot3"/>
</dbReference>
<keyword evidence="3 4" id="KW-0732">Signal</keyword>
<name>A0ABQ2PAG7_9NEIS</name>
<feature type="chain" id="PRO_5045357899" evidence="4">
    <location>
        <begin position="28"/>
        <end position="294"/>
    </location>
</feature>
<evidence type="ECO:0000256" key="4">
    <source>
        <dbReference type="SAM" id="SignalP"/>
    </source>
</evidence>
<dbReference type="PANTHER" id="PTHR30085:SF2">
    <property type="entry name" value="GLUTAMATE_ASPARTATE IMPORT SOLUTE-BINDING PROTEIN"/>
    <property type="match status" value="1"/>
</dbReference>
<keyword evidence="7" id="KW-1185">Reference proteome</keyword>